<protein>
    <submittedName>
        <fullName evidence="2">Uncharacterized protein</fullName>
    </submittedName>
</protein>
<comment type="caution">
    <text evidence="2">The sequence shown here is derived from an EMBL/GenBank/DDBJ whole genome shotgun (WGS) entry which is preliminary data.</text>
</comment>
<dbReference type="EMBL" id="JBJUIK010000010">
    <property type="protein sequence ID" value="KAL3516210.1"/>
    <property type="molecule type" value="Genomic_DNA"/>
</dbReference>
<feature type="signal peptide" evidence="1">
    <location>
        <begin position="1"/>
        <end position="18"/>
    </location>
</feature>
<accession>A0ABD2ZD61</accession>
<evidence type="ECO:0000256" key="1">
    <source>
        <dbReference type="SAM" id="SignalP"/>
    </source>
</evidence>
<evidence type="ECO:0000313" key="3">
    <source>
        <dbReference type="Proteomes" id="UP001630127"/>
    </source>
</evidence>
<sequence length="163" mass="18508">MLHYLLLIDLALEINLVALLLLCMVCEEKEEFISLDDERDRELKRLRKEKRVQKELEEPTIANPHSNARGLNENLRMDDNEEVEGNNGLCGFGIGNRVNGNRNFNGEVGNNGHGMNSNGRPLRDYAKPNFGVTNSIVLVYFLLQISKLLVLSRNGDFFNCMLS</sequence>
<name>A0ABD2ZD61_9GENT</name>
<keyword evidence="3" id="KW-1185">Reference proteome</keyword>
<organism evidence="2 3">
    <name type="scientific">Cinchona calisaya</name>
    <dbReference type="NCBI Taxonomy" id="153742"/>
    <lineage>
        <taxon>Eukaryota</taxon>
        <taxon>Viridiplantae</taxon>
        <taxon>Streptophyta</taxon>
        <taxon>Embryophyta</taxon>
        <taxon>Tracheophyta</taxon>
        <taxon>Spermatophyta</taxon>
        <taxon>Magnoliopsida</taxon>
        <taxon>eudicotyledons</taxon>
        <taxon>Gunneridae</taxon>
        <taxon>Pentapetalae</taxon>
        <taxon>asterids</taxon>
        <taxon>lamiids</taxon>
        <taxon>Gentianales</taxon>
        <taxon>Rubiaceae</taxon>
        <taxon>Cinchonoideae</taxon>
        <taxon>Cinchoneae</taxon>
        <taxon>Cinchona</taxon>
    </lineage>
</organism>
<evidence type="ECO:0000313" key="2">
    <source>
        <dbReference type="EMBL" id="KAL3516210.1"/>
    </source>
</evidence>
<feature type="chain" id="PRO_5044851952" evidence="1">
    <location>
        <begin position="19"/>
        <end position="163"/>
    </location>
</feature>
<gene>
    <name evidence="2" type="ORF">ACH5RR_023112</name>
</gene>
<dbReference type="AlphaFoldDB" id="A0ABD2ZD61"/>
<proteinExistence type="predicted"/>
<keyword evidence="1" id="KW-0732">Signal</keyword>
<dbReference type="Proteomes" id="UP001630127">
    <property type="component" value="Unassembled WGS sequence"/>
</dbReference>
<reference evidence="2 3" key="1">
    <citation type="submission" date="2024-11" db="EMBL/GenBank/DDBJ databases">
        <title>A near-complete genome assembly of Cinchona calisaya.</title>
        <authorList>
            <person name="Lian D.C."/>
            <person name="Zhao X.W."/>
            <person name="Wei L."/>
        </authorList>
    </citation>
    <scope>NUCLEOTIDE SEQUENCE [LARGE SCALE GENOMIC DNA]</scope>
    <source>
        <tissue evidence="2">Nenye</tissue>
    </source>
</reference>